<evidence type="ECO:0000256" key="8">
    <source>
        <dbReference type="ARBA" id="ARBA00022803"/>
    </source>
</evidence>
<dbReference type="GO" id="GO:0045862">
    <property type="term" value="P:positive regulation of proteolysis"/>
    <property type="evidence" value="ECO:0007669"/>
    <property type="project" value="Ensembl"/>
</dbReference>
<feature type="compositionally biased region" description="Acidic residues" evidence="26">
    <location>
        <begin position="266"/>
        <end position="286"/>
    </location>
</feature>
<keyword evidence="8 25" id="KW-0802">TPR repeat</keyword>
<evidence type="ECO:0000256" key="22">
    <source>
        <dbReference type="ARBA" id="ARBA00070005"/>
    </source>
</evidence>
<keyword evidence="10" id="KW-0106">Calcium</keyword>
<dbReference type="Proteomes" id="UP000694425">
    <property type="component" value="Unplaced"/>
</dbReference>
<feature type="compositionally biased region" description="Basic and acidic residues" evidence="26">
    <location>
        <begin position="317"/>
        <end position="328"/>
    </location>
</feature>
<comment type="subcellular location">
    <subcellularLocation>
        <location evidence="2">Endoplasmic reticulum membrane</location>
        <topology evidence="2">Single-pass type II membrane protein</topology>
    </subcellularLocation>
</comment>
<keyword evidence="17" id="KW-1015">Disulfide bond</keyword>
<keyword evidence="11" id="KW-0223">Dioxygenase</keyword>
<evidence type="ECO:0000256" key="13">
    <source>
        <dbReference type="ARBA" id="ARBA00022989"/>
    </source>
</evidence>
<evidence type="ECO:0000256" key="7">
    <source>
        <dbReference type="ARBA" id="ARBA00022737"/>
    </source>
</evidence>
<keyword evidence="9" id="KW-0256">Endoplasmic reticulum</keyword>
<reference evidence="30" key="2">
    <citation type="submission" date="2025-09" db="UniProtKB">
        <authorList>
            <consortium name="Ensembl"/>
        </authorList>
    </citation>
    <scope>IDENTIFICATION</scope>
</reference>
<evidence type="ECO:0000256" key="24">
    <source>
        <dbReference type="ARBA" id="ARBA00083536"/>
    </source>
</evidence>
<evidence type="ECO:0000256" key="21">
    <source>
        <dbReference type="ARBA" id="ARBA00066696"/>
    </source>
</evidence>
<evidence type="ECO:0000256" key="19">
    <source>
        <dbReference type="ARBA" id="ARBA00051654"/>
    </source>
</evidence>
<feature type="region of interest" description="Disordered" evidence="26">
    <location>
        <begin position="122"/>
        <end position="151"/>
    </location>
</feature>
<evidence type="ECO:0000256" key="18">
    <source>
        <dbReference type="ARBA" id="ARBA00023180"/>
    </source>
</evidence>
<evidence type="ECO:0000256" key="15">
    <source>
        <dbReference type="ARBA" id="ARBA00023004"/>
    </source>
</evidence>
<organism evidence="30 31">
    <name type="scientific">Neovison vison</name>
    <name type="common">American mink</name>
    <name type="synonym">Mustela vison</name>
    <dbReference type="NCBI Taxonomy" id="452646"/>
    <lineage>
        <taxon>Eukaryota</taxon>
        <taxon>Metazoa</taxon>
        <taxon>Chordata</taxon>
        <taxon>Craniata</taxon>
        <taxon>Vertebrata</taxon>
        <taxon>Euteleostomi</taxon>
        <taxon>Mammalia</taxon>
        <taxon>Eutheria</taxon>
        <taxon>Laurasiatheria</taxon>
        <taxon>Carnivora</taxon>
        <taxon>Caniformia</taxon>
        <taxon>Musteloidea</taxon>
        <taxon>Mustelidae</taxon>
        <taxon>Mustelinae</taxon>
        <taxon>Neogale</taxon>
    </lineage>
</organism>
<dbReference type="PANTHER" id="PTHR12366:SF33">
    <property type="entry name" value="ASPARTYL_ASPARAGINYL BETA-HYDROXYLASE"/>
    <property type="match status" value="1"/>
</dbReference>
<dbReference type="FunFam" id="2.60.120.330:FF:000004">
    <property type="entry name" value="aspartyl/asparaginyl beta-hydroxylase isoform X2"/>
    <property type="match status" value="1"/>
</dbReference>
<keyword evidence="31" id="KW-1185">Reference proteome</keyword>
<reference evidence="30" key="1">
    <citation type="submission" date="2025-08" db="UniProtKB">
        <authorList>
            <consortium name="Ensembl"/>
        </authorList>
    </citation>
    <scope>IDENTIFICATION</scope>
</reference>
<feature type="region of interest" description="Disordered" evidence="26">
    <location>
        <begin position="237"/>
        <end position="329"/>
    </location>
</feature>
<dbReference type="SUPFAM" id="SSF48452">
    <property type="entry name" value="TPR-like"/>
    <property type="match status" value="1"/>
</dbReference>
<evidence type="ECO:0000256" key="16">
    <source>
        <dbReference type="ARBA" id="ARBA00023136"/>
    </source>
</evidence>
<keyword evidence="6" id="KW-0479">Metal-binding</keyword>
<dbReference type="FunFam" id="1.25.40.10:FF:000154">
    <property type="entry name" value="Aspartyl/asparaginyl beta-hydroxylase"/>
    <property type="match status" value="1"/>
</dbReference>
<name>A0A8C7EVU5_NEOVI</name>
<evidence type="ECO:0000256" key="27">
    <source>
        <dbReference type="SAM" id="Phobius"/>
    </source>
</evidence>
<feature type="region of interest" description="Disordered" evidence="26">
    <location>
        <begin position="1"/>
        <end position="55"/>
    </location>
</feature>
<dbReference type="Gene3D" id="2.60.120.330">
    <property type="entry name" value="B-lactam Antibiotic, Isopenicillin N Synthase, Chain"/>
    <property type="match status" value="1"/>
</dbReference>
<accession>A0A8C7EVU5</accession>
<proteinExistence type="inferred from homology"/>
<dbReference type="InterPro" id="IPR007943">
    <property type="entry name" value="Asp-B-hydro/Triadin_dom"/>
</dbReference>
<evidence type="ECO:0000256" key="14">
    <source>
        <dbReference type="ARBA" id="ARBA00023002"/>
    </source>
</evidence>
<evidence type="ECO:0000259" key="29">
    <source>
        <dbReference type="Pfam" id="PF05279"/>
    </source>
</evidence>
<comment type="cofactor">
    <cofactor evidence="1">
        <name>Fe cation</name>
        <dbReference type="ChEBI" id="CHEBI:24875"/>
    </cofactor>
</comment>
<feature type="region of interest" description="Disordered" evidence="26">
    <location>
        <begin position="173"/>
        <end position="208"/>
    </location>
</feature>
<dbReference type="GO" id="GO:0032541">
    <property type="term" value="C:cortical endoplasmic reticulum"/>
    <property type="evidence" value="ECO:0007669"/>
    <property type="project" value="Ensembl"/>
</dbReference>
<dbReference type="Gene3D" id="1.25.40.10">
    <property type="entry name" value="Tetratricopeptide repeat domain"/>
    <property type="match status" value="2"/>
</dbReference>
<keyword evidence="7" id="KW-0677">Repeat</keyword>
<evidence type="ECO:0000256" key="20">
    <source>
        <dbReference type="ARBA" id="ARBA00054226"/>
    </source>
</evidence>
<feature type="compositionally biased region" description="Basic and acidic residues" evidence="26">
    <location>
        <begin position="256"/>
        <end position="265"/>
    </location>
</feature>
<dbReference type="InterPro" id="IPR007803">
    <property type="entry name" value="Asp/Arg/Pro-Hydrxlase"/>
</dbReference>
<dbReference type="Ensembl" id="ENSNVIT00000031128.1">
    <property type="protein sequence ID" value="ENSNVIP00000026831.1"/>
    <property type="gene ID" value="ENSNVIG00000020451.1"/>
</dbReference>
<protein>
    <recommendedName>
        <fullName evidence="22">Aspartyl/asparaginyl beta-hydroxylase</fullName>
        <ecNumber evidence="21">1.14.11.16</ecNumber>
    </recommendedName>
    <alternativeName>
        <fullName evidence="23">Aspartate beta-hydroxylase</fullName>
    </alternativeName>
    <alternativeName>
        <fullName evidence="24">Peptide-aspartate beta-dioxygenase</fullName>
    </alternativeName>
</protein>
<evidence type="ECO:0000256" key="5">
    <source>
        <dbReference type="ARBA" id="ARBA00022692"/>
    </source>
</evidence>
<dbReference type="EC" id="1.14.11.16" evidence="21"/>
<dbReference type="GO" id="GO:0005886">
    <property type="term" value="C:plasma membrane"/>
    <property type="evidence" value="ECO:0007669"/>
    <property type="project" value="Ensembl"/>
</dbReference>
<dbReference type="SUPFAM" id="SSF51197">
    <property type="entry name" value="Clavaminate synthase-like"/>
    <property type="match status" value="1"/>
</dbReference>
<keyword evidence="5 27" id="KW-0812">Transmembrane</keyword>
<dbReference type="Pfam" id="PF05118">
    <property type="entry name" value="Asp_Arg_Hydrox"/>
    <property type="match status" value="1"/>
</dbReference>
<keyword evidence="12" id="KW-0735">Signal-anchor</keyword>
<evidence type="ECO:0000256" key="25">
    <source>
        <dbReference type="PROSITE-ProRule" id="PRU00339"/>
    </source>
</evidence>
<evidence type="ECO:0000256" key="17">
    <source>
        <dbReference type="ARBA" id="ARBA00023157"/>
    </source>
</evidence>
<feature type="domain" description="Aspartyl/asparaginy/proline hydroxylase" evidence="28">
    <location>
        <begin position="595"/>
        <end position="749"/>
    </location>
</feature>
<feature type="compositionally biased region" description="Polar residues" evidence="26">
    <location>
        <begin position="287"/>
        <end position="298"/>
    </location>
</feature>
<evidence type="ECO:0000256" key="23">
    <source>
        <dbReference type="ARBA" id="ARBA00075221"/>
    </source>
</evidence>
<dbReference type="AlphaFoldDB" id="A0A8C7EVU5"/>
<comment type="similarity">
    <text evidence="3">Belongs to the aspartyl/asparaginyl beta-hydroxylase family.</text>
</comment>
<evidence type="ECO:0000259" key="28">
    <source>
        <dbReference type="Pfam" id="PF05118"/>
    </source>
</evidence>
<dbReference type="PROSITE" id="PS50005">
    <property type="entry name" value="TPR"/>
    <property type="match status" value="1"/>
</dbReference>
<keyword evidence="13 27" id="KW-1133">Transmembrane helix</keyword>
<evidence type="ECO:0000256" key="4">
    <source>
        <dbReference type="ARBA" id="ARBA00022553"/>
    </source>
</evidence>
<feature type="compositionally biased region" description="Gly residues" evidence="26">
    <location>
        <begin position="17"/>
        <end position="34"/>
    </location>
</feature>
<dbReference type="InterPro" id="IPR019734">
    <property type="entry name" value="TPR_rpt"/>
</dbReference>
<dbReference type="InterPro" id="IPR027443">
    <property type="entry name" value="IPNS-like_sf"/>
</dbReference>
<evidence type="ECO:0000256" key="9">
    <source>
        <dbReference type="ARBA" id="ARBA00022824"/>
    </source>
</evidence>
<comment type="catalytic activity">
    <reaction evidence="19">
        <text>L-aspartyl-[protein] + 2-oxoglutarate + O2 = 3-hydroxy-L-aspartyl-[protein] + succinate + CO2</text>
        <dbReference type="Rhea" id="RHEA:11508"/>
        <dbReference type="Rhea" id="RHEA-COMP:9867"/>
        <dbReference type="Rhea" id="RHEA-COMP:14951"/>
        <dbReference type="ChEBI" id="CHEBI:15379"/>
        <dbReference type="ChEBI" id="CHEBI:16526"/>
        <dbReference type="ChEBI" id="CHEBI:16810"/>
        <dbReference type="ChEBI" id="CHEBI:17427"/>
        <dbReference type="ChEBI" id="CHEBI:29961"/>
        <dbReference type="ChEBI" id="CHEBI:30031"/>
        <dbReference type="EC" id="1.14.11.16"/>
    </reaction>
</comment>
<keyword evidence="16 27" id="KW-0472">Membrane</keyword>
<comment type="function">
    <text evidence="20">Specifically hydroxylates an Asp or Asn residue in certain epidermal growth factor-like (EGF) domains of a number of proteins.</text>
</comment>
<dbReference type="GO" id="GO:0062101">
    <property type="term" value="F:peptidyl-aspartic acid 3-dioxygenase activity"/>
    <property type="evidence" value="ECO:0007669"/>
    <property type="project" value="UniProtKB-EC"/>
</dbReference>
<evidence type="ECO:0000256" key="11">
    <source>
        <dbReference type="ARBA" id="ARBA00022964"/>
    </source>
</evidence>
<dbReference type="FunFam" id="1.25.40.10:FF:000151">
    <property type="entry name" value="Aspartyl/asparaginyl beta-hydroxylase"/>
    <property type="match status" value="1"/>
</dbReference>
<dbReference type="InterPro" id="IPR011990">
    <property type="entry name" value="TPR-like_helical_dom_sf"/>
</dbReference>
<keyword evidence="14" id="KW-0560">Oxidoreductase</keyword>
<evidence type="ECO:0000256" key="6">
    <source>
        <dbReference type="ARBA" id="ARBA00022723"/>
    </source>
</evidence>
<dbReference type="PANTHER" id="PTHR12366">
    <property type="entry name" value="ASPARTYL/ASPARAGINYL BETA-HYDROXYLASE"/>
    <property type="match status" value="1"/>
</dbReference>
<sequence>MAPRKNAKSSSTSSSSGGSGSGSGSGSPGGGTSGGSSSPGARRETKHGGHKNGRKGGLSGSSFFTWFMVIALLGVWTSVAVVWFDLVDYEEVLGKLGVYDADGDGDFDVEDAKVLLGLKERSASKPTVSPEEAEPYPWLEDQVPEDSGPRNVEDEVEEQIQPLLHESVYTEHVQGDDDVQQEEAEQAREPQLEDDDFLVGSDADDRFEPLETRTFHEETEDSYPVEETASQVYNPDMEEMMYEQDNPDSMEPVVGDDERRYHEADDLTYQDYDEPVYEPSENEGLESSDNAVEDSNTILEEAHMPPAEEQQEVPLETNRKTDDPEIKEKVKKKKPKLLNKFDKTIKAELDAAEKLRKRGKIEEALSAFQELVRKYPQSPRARYGKAQCEDDLAEKRRSNEVLRGAIETYQEVASLPDVPTDLLKLTLKRRSDRQQFLGHMRGSLITLQKLVQLFPDDMSLKNDLGVGYLLIGDNHNAQKVYEEVLNVTPNDGFAKVHYGFILKAQNKIAESIPYLKEGIESGDPGTDDGRFYFHLGDAMQRVGNKEAYKWYELGHKRGHFASVWQRSLYNVHGLKAQPWWTPKETGYTELVKSLERNWKLIRDEGLAVMDKAKGLFLPEDENLREKGDWSQFTLWQQGRKNENACKGAPKTCSLLDKFPETTGCRRGQIKYSVMHPGTHVWPHTGPTNCRLRMHLGLVIPKKGCKIRCANETRTWEEGKVLIFDDSFEHEVWQDAASFRLIFIVDVWHPELTPQQRHSLPAI</sequence>
<dbReference type="Pfam" id="PF13174">
    <property type="entry name" value="TPR_6"/>
    <property type="match status" value="1"/>
</dbReference>
<keyword evidence="4" id="KW-0597">Phosphoprotein</keyword>
<evidence type="ECO:0000256" key="1">
    <source>
        <dbReference type="ARBA" id="ARBA00001962"/>
    </source>
</evidence>
<keyword evidence="18" id="KW-0325">Glycoprotein</keyword>
<evidence type="ECO:0000256" key="26">
    <source>
        <dbReference type="SAM" id="MobiDB-lite"/>
    </source>
</evidence>
<feature type="domain" description="Aspartyl beta-hydroxylase/Triadin" evidence="29">
    <location>
        <begin position="52"/>
        <end position="117"/>
    </location>
</feature>
<evidence type="ECO:0000256" key="12">
    <source>
        <dbReference type="ARBA" id="ARBA00022968"/>
    </source>
</evidence>
<dbReference type="GO" id="GO:0046872">
    <property type="term" value="F:metal ion binding"/>
    <property type="evidence" value="ECO:0007669"/>
    <property type="project" value="UniProtKB-KW"/>
</dbReference>
<gene>
    <name evidence="30" type="primary">ASPH</name>
</gene>
<evidence type="ECO:0000313" key="31">
    <source>
        <dbReference type="Proteomes" id="UP000694425"/>
    </source>
</evidence>
<evidence type="ECO:0000313" key="30">
    <source>
        <dbReference type="Ensembl" id="ENSNVIP00000026831.1"/>
    </source>
</evidence>
<evidence type="ECO:0000256" key="10">
    <source>
        <dbReference type="ARBA" id="ARBA00022837"/>
    </source>
</evidence>
<feature type="transmembrane region" description="Helical" evidence="27">
    <location>
        <begin position="63"/>
        <end position="84"/>
    </location>
</feature>
<dbReference type="Pfam" id="PF05279">
    <property type="entry name" value="Asp-B-Hydro_N"/>
    <property type="match status" value="1"/>
</dbReference>
<keyword evidence="15" id="KW-0408">Iron</keyword>
<feature type="compositionally biased region" description="Acidic residues" evidence="26">
    <location>
        <begin position="237"/>
        <end position="248"/>
    </location>
</feature>
<evidence type="ECO:0000256" key="2">
    <source>
        <dbReference type="ARBA" id="ARBA00004648"/>
    </source>
</evidence>
<feature type="repeat" description="TPR" evidence="25">
    <location>
        <begin position="458"/>
        <end position="491"/>
    </location>
</feature>
<dbReference type="GeneTree" id="ENSGT00940000156304"/>
<dbReference type="GO" id="GO:0005789">
    <property type="term" value="C:endoplasmic reticulum membrane"/>
    <property type="evidence" value="ECO:0007669"/>
    <property type="project" value="UniProtKB-SubCell"/>
</dbReference>
<dbReference type="InterPro" id="IPR039038">
    <property type="entry name" value="ASPH"/>
</dbReference>
<evidence type="ECO:0000256" key="3">
    <source>
        <dbReference type="ARBA" id="ARBA00007730"/>
    </source>
</evidence>